<evidence type="ECO:0000256" key="1">
    <source>
        <dbReference type="SAM" id="Phobius"/>
    </source>
</evidence>
<proteinExistence type="predicted"/>
<dbReference type="AlphaFoldDB" id="A0A382MLP0"/>
<dbReference type="PIRSF" id="PIRSF016661">
    <property type="entry name" value="BioY"/>
    <property type="match status" value="1"/>
</dbReference>
<evidence type="ECO:0000313" key="2">
    <source>
        <dbReference type="EMBL" id="SVC48231.1"/>
    </source>
</evidence>
<dbReference type="EMBL" id="UINC01093644">
    <property type="protein sequence ID" value="SVC48231.1"/>
    <property type="molecule type" value="Genomic_DNA"/>
</dbReference>
<keyword evidence="1" id="KW-0812">Transmembrane</keyword>
<name>A0A382MLP0_9ZZZZ</name>
<accession>A0A382MLP0</accession>
<dbReference type="Pfam" id="PF02632">
    <property type="entry name" value="BioY"/>
    <property type="match status" value="1"/>
</dbReference>
<dbReference type="GO" id="GO:0005886">
    <property type="term" value="C:plasma membrane"/>
    <property type="evidence" value="ECO:0007669"/>
    <property type="project" value="InterPro"/>
</dbReference>
<feature type="transmembrane region" description="Helical" evidence="1">
    <location>
        <begin position="55"/>
        <end position="78"/>
    </location>
</feature>
<dbReference type="Gene3D" id="1.10.1760.20">
    <property type="match status" value="1"/>
</dbReference>
<dbReference type="PANTHER" id="PTHR34295:SF1">
    <property type="entry name" value="BIOTIN TRANSPORTER BIOY"/>
    <property type="match status" value="1"/>
</dbReference>
<dbReference type="InterPro" id="IPR003784">
    <property type="entry name" value="BioY"/>
</dbReference>
<keyword evidence="1" id="KW-0472">Membrane</keyword>
<dbReference type="PANTHER" id="PTHR34295">
    <property type="entry name" value="BIOTIN TRANSPORTER BIOY"/>
    <property type="match status" value="1"/>
</dbReference>
<evidence type="ECO:0008006" key="3">
    <source>
        <dbReference type="Google" id="ProtNLM"/>
    </source>
</evidence>
<feature type="transmembrane region" description="Helical" evidence="1">
    <location>
        <begin position="181"/>
        <end position="203"/>
    </location>
</feature>
<organism evidence="2">
    <name type="scientific">marine metagenome</name>
    <dbReference type="NCBI Taxonomy" id="408172"/>
    <lineage>
        <taxon>unclassified sequences</taxon>
        <taxon>metagenomes</taxon>
        <taxon>ecological metagenomes</taxon>
    </lineage>
</organism>
<sequence length="211" mass="22702">MELMENSAMPSSMTTQSTLLSTLWPEAPNSVVKASLLVLLGTGLLTLSAKLSVPFYPYIVPMTMQTFAVLVIGMALGWKLGAATVMLYLIEGALGLPVFAYTPAKGIGISYMVGPTGGYLIGFLLSAALLGYLGEKGFDRNFGTTLAAMLMGTVVIFVFGYSWLAYLIGAEKAFLFGVYPFLWAEAFKIALAALVLPTCWKLLGRRSRNKI</sequence>
<keyword evidence="1" id="KW-1133">Transmembrane helix</keyword>
<feature type="transmembrane region" description="Helical" evidence="1">
    <location>
        <begin position="31"/>
        <end position="49"/>
    </location>
</feature>
<feature type="transmembrane region" description="Helical" evidence="1">
    <location>
        <begin position="116"/>
        <end position="134"/>
    </location>
</feature>
<reference evidence="2" key="1">
    <citation type="submission" date="2018-05" db="EMBL/GenBank/DDBJ databases">
        <authorList>
            <person name="Lanie J.A."/>
            <person name="Ng W.-L."/>
            <person name="Kazmierczak K.M."/>
            <person name="Andrzejewski T.M."/>
            <person name="Davidsen T.M."/>
            <person name="Wayne K.J."/>
            <person name="Tettelin H."/>
            <person name="Glass J.I."/>
            <person name="Rusch D."/>
            <person name="Podicherti R."/>
            <person name="Tsui H.-C.T."/>
            <person name="Winkler M.E."/>
        </authorList>
    </citation>
    <scope>NUCLEOTIDE SEQUENCE</scope>
</reference>
<gene>
    <name evidence="2" type="ORF">METZ01_LOCUS301085</name>
</gene>
<protein>
    <recommendedName>
        <fullName evidence="3">Biotin transporter</fullName>
    </recommendedName>
</protein>
<feature type="transmembrane region" description="Helical" evidence="1">
    <location>
        <begin position="146"/>
        <end position="169"/>
    </location>
</feature>
<dbReference type="GO" id="GO:0015225">
    <property type="term" value="F:biotin transmembrane transporter activity"/>
    <property type="evidence" value="ECO:0007669"/>
    <property type="project" value="InterPro"/>
</dbReference>